<keyword evidence="1" id="KW-0472">Membrane</keyword>
<dbReference type="OrthoDB" id="5181251at2"/>
<organism evidence="2 3">
    <name type="scientific">Cellulomonas marina</name>
    <dbReference type="NCBI Taxonomy" id="988821"/>
    <lineage>
        <taxon>Bacteria</taxon>
        <taxon>Bacillati</taxon>
        <taxon>Actinomycetota</taxon>
        <taxon>Actinomycetes</taxon>
        <taxon>Micrococcales</taxon>
        <taxon>Cellulomonadaceae</taxon>
        <taxon>Cellulomonas</taxon>
    </lineage>
</organism>
<gene>
    <name evidence="2" type="ORF">SAMN05421867_12134</name>
</gene>
<evidence type="ECO:0008006" key="4">
    <source>
        <dbReference type="Google" id="ProtNLM"/>
    </source>
</evidence>
<sequence>MAEPARFFTRARRIPILVGRLPDGRPMPGGPYTLVQVLSGAGVGLTLSKTTALWAHFGGLLDLVFAACVVVGVVWGTGKLPSSGRNPFTWVLDAVSLYSTPHQGSMRGRPLRVSRPRLVRHRLVVLQAPQPAADPAAVETPPATTEPHRAQVEVSAKPAAAVPAATGPALSGVARLLAGAVTREDSHA</sequence>
<keyword evidence="1" id="KW-0812">Transmembrane</keyword>
<feature type="transmembrane region" description="Helical" evidence="1">
    <location>
        <begin position="53"/>
        <end position="75"/>
    </location>
</feature>
<dbReference type="EMBL" id="FOKA01000021">
    <property type="protein sequence ID" value="SFB40189.1"/>
    <property type="molecule type" value="Genomic_DNA"/>
</dbReference>
<dbReference type="Proteomes" id="UP000199012">
    <property type="component" value="Unassembled WGS sequence"/>
</dbReference>
<evidence type="ECO:0000313" key="3">
    <source>
        <dbReference type="Proteomes" id="UP000199012"/>
    </source>
</evidence>
<evidence type="ECO:0000313" key="2">
    <source>
        <dbReference type="EMBL" id="SFB40189.1"/>
    </source>
</evidence>
<protein>
    <recommendedName>
        <fullName evidence="4">TcpE family protein</fullName>
    </recommendedName>
</protein>
<reference evidence="2 3" key="1">
    <citation type="submission" date="2016-10" db="EMBL/GenBank/DDBJ databases">
        <authorList>
            <person name="de Groot N.N."/>
        </authorList>
    </citation>
    <scope>NUCLEOTIDE SEQUENCE [LARGE SCALE GENOMIC DNA]</scope>
    <source>
        <strain evidence="2 3">CGMCC 4.6945</strain>
    </source>
</reference>
<name>A0A1I1AQ65_9CELL</name>
<accession>A0A1I1AQ65</accession>
<dbReference type="AlphaFoldDB" id="A0A1I1AQ65"/>
<proteinExistence type="predicted"/>
<dbReference type="STRING" id="988821.SAMN05421867_12134"/>
<keyword evidence="1" id="KW-1133">Transmembrane helix</keyword>
<dbReference type="RefSeq" id="WP_139224518.1">
    <property type="nucleotide sequence ID" value="NZ_BONM01000014.1"/>
</dbReference>
<keyword evidence="3" id="KW-1185">Reference proteome</keyword>
<evidence type="ECO:0000256" key="1">
    <source>
        <dbReference type="SAM" id="Phobius"/>
    </source>
</evidence>